<dbReference type="PROSITE" id="PS51918">
    <property type="entry name" value="RADICAL_SAM"/>
    <property type="match status" value="1"/>
</dbReference>
<protein>
    <recommendedName>
        <fullName evidence="1">Heme chaperone HemW</fullName>
    </recommendedName>
</protein>
<feature type="domain" description="Radical SAM core" evidence="2">
    <location>
        <begin position="1"/>
        <end position="197"/>
    </location>
</feature>
<dbReference type="EMBL" id="HG937516">
    <property type="protein sequence ID" value="CDN40486.1"/>
    <property type="molecule type" value="Genomic_DNA"/>
</dbReference>
<dbReference type="InterPro" id="IPR006638">
    <property type="entry name" value="Elp3/MiaA/NifB-like_rSAM"/>
</dbReference>
<organism evidence="3 4">
    <name type="scientific">Mycoplasma amphoriforme A39</name>
    <dbReference type="NCBI Taxonomy" id="572419"/>
    <lineage>
        <taxon>Bacteria</taxon>
        <taxon>Bacillati</taxon>
        <taxon>Mycoplasmatota</taxon>
        <taxon>Mollicutes</taxon>
        <taxon>Mycoplasmataceae</taxon>
        <taxon>Mycoplasma</taxon>
    </lineage>
</organism>
<gene>
    <name evidence="3" type="ORF">MAMA39_03660</name>
</gene>
<accession>A0A292IIR2</accession>
<dbReference type="NCBIfam" id="NF004567">
    <property type="entry name" value="PRK05904.1"/>
    <property type="match status" value="1"/>
</dbReference>
<dbReference type="AlphaFoldDB" id="A0A292IIR2"/>
<dbReference type="Gene3D" id="3.80.30.20">
    <property type="entry name" value="tm_1862 like domain"/>
    <property type="match status" value="1"/>
</dbReference>
<evidence type="ECO:0000259" key="2">
    <source>
        <dbReference type="PROSITE" id="PS51918"/>
    </source>
</evidence>
<dbReference type="InterPro" id="IPR023404">
    <property type="entry name" value="rSAM_horseshoe"/>
</dbReference>
<dbReference type="GO" id="GO:0006779">
    <property type="term" value="P:porphyrin-containing compound biosynthetic process"/>
    <property type="evidence" value="ECO:0007669"/>
    <property type="project" value="TreeGrafter"/>
</dbReference>
<dbReference type="InterPro" id="IPR058240">
    <property type="entry name" value="rSAM_sf"/>
</dbReference>
<proteinExistence type="predicted"/>
<evidence type="ECO:0000313" key="4">
    <source>
        <dbReference type="Proteomes" id="UP000261764"/>
    </source>
</evidence>
<name>A0A292IIR2_9MOLU</name>
<dbReference type="PANTHER" id="PTHR13932">
    <property type="entry name" value="COPROPORPHYRINIGEN III OXIDASE"/>
    <property type="match status" value="1"/>
</dbReference>
<dbReference type="PANTHER" id="PTHR13932:SF5">
    <property type="entry name" value="RADICAL S-ADENOSYL METHIONINE DOMAIN-CONTAINING PROTEIN 1, MITOCHONDRIAL"/>
    <property type="match status" value="1"/>
</dbReference>
<keyword evidence="4" id="KW-1185">Reference proteome</keyword>
<dbReference type="Proteomes" id="UP000261764">
    <property type="component" value="Chromosome I"/>
</dbReference>
<dbReference type="InterPro" id="IPR007197">
    <property type="entry name" value="rSAM"/>
</dbReference>
<dbReference type="Pfam" id="PF04055">
    <property type="entry name" value="Radical_SAM"/>
    <property type="match status" value="1"/>
</dbReference>
<dbReference type="InterPro" id="IPR034505">
    <property type="entry name" value="Coproporphyrinogen-III_oxidase"/>
</dbReference>
<dbReference type="SUPFAM" id="SSF102114">
    <property type="entry name" value="Radical SAM enzymes"/>
    <property type="match status" value="1"/>
</dbReference>
<dbReference type="SMART" id="SM00729">
    <property type="entry name" value="Elp3"/>
    <property type="match status" value="1"/>
</dbReference>
<dbReference type="GO" id="GO:0051539">
    <property type="term" value="F:4 iron, 4 sulfur cluster binding"/>
    <property type="evidence" value="ECO:0007669"/>
    <property type="project" value="TreeGrafter"/>
</dbReference>
<dbReference type="GO" id="GO:0003824">
    <property type="term" value="F:catalytic activity"/>
    <property type="evidence" value="ECO:0007669"/>
    <property type="project" value="InterPro"/>
</dbReference>
<sequence>MCDYDPKKVVTYLVKQLKRFKNKQFKTIYLGGGTPNALDNNDLNYLLSHLKPLTNNRCEFTIECNPDLITENQIKVMKINKVNRISLGVQSTNNRILRLLNRLHSIETCYTAVSLLQKHGFKNISADFIYALPLLKVSDVNDAIEFVVKNHLTHISFYGLDLKPGSMLTKQHYQINQDDEADQLEAAIIGLAKNGYERYEVSNWAINKKYRSQHNLAYWYTKDWAAVGYGAHGLEKRISYEYINSINKPIKRSRKMNPKKYFLQILIMGLRLLEGIDISIEPYKSAYNYYKDKLKFVHIKNKKLVCDNINLLNNSIIDLFE</sequence>
<evidence type="ECO:0000313" key="3">
    <source>
        <dbReference type="EMBL" id="CDN40486.1"/>
    </source>
</evidence>
<reference evidence="3 4" key="1">
    <citation type="journal article" date="2015" name="Clin. Infect. Dis.">
        <title>Genomic Investigations unmask Mycoplasma amphoriforme, a new respiratory pathogen.</title>
        <authorList>
            <person name="Gillespie S.H."/>
            <person name="Ling C.L."/>
            <person name="Oravcova K."/>
            <person name="Pinheiro M."/>
            <person name="Wells L."/>
            <person name="Bryant J.M."/>
            <person name="McHugh T.D."/>
            <person name="Bebear C."/>
            <person name="Webster D."/>
            <person name="Harris S.R."/>
            <person name="Seth-Smith H.M."/>
            <person name="Thomson N.R."/>
        </authorList>
    </citation>
    <scope>NUCLEOTIDE SEQUENCE [LARGE SCALE GENOMIC DNA]</scope>
    <source>
        <strain evidence="3 4">A39</strain>
    </source>
</reference>
<dbReference type="GO" id="GO:0005737">
    <property type="term" value="C:cytoplasm"/>
    <property type="evidence" value="ECO:0007669"/>
    <property type="project" value="TreeGrafter"/>
</dbReference>
<evidence type="ECO:0000256" key="1">
    <source>
        <dbReference type="ARBA" id="ARBA00017228"/>
    </source>
</evidence>
<dbReference type="KEGG" id="mamp:MAMA39_03660"/>